<organism evidence="5">
    <name type="scientific">uncultured Dysgonomonas sp</name>
    <dbReference type="NCBI Taxonomy" id="206096"/>
    <lineage>
        <taxon>Bacteria</taxon>
        <taxon>Pseudomonadati</taxon>
        <taxon>Bacteroidota</taxon>
        <taxon>Bacteroidia</taxon>
        <taxon>Bacteroidales</taxon>
        <taxon>Dysgonomonadaceae</taxon>
        <taxon>Dysgonomonas</taxon>
        <taxon>environmental samples</taxon>
    </lineage>
</organism>
<dbReference type="InterPro" id="IPR019734">
    <property type="entry name" value="TPR_rpt"/>
</dbReference>
<accession>A0A212K771</accession>
<proteinExistence type="predicted"/>
<evidence type="ECO:0000313" key="5">
    <source>
        <dbReference type="EMBL" id="SBW07573.1"/>
    </source>
</evidence>
<dbReference type="Pfam" id="PF13432">
    <property type="entry name" value="TPR_16"/>
    <property type="match status" value="4"/>
</dbReference>
<protein>
    <submittedName>
        <fullName evidence="5">Uncharacterized protein</fullName>
    </submittedName>
</protein>
<feature type="repeat" description="TPR" evidence="3">
    <location>
        <begin position="543"/>
        <end position="576"/>
    </location>
</feature>
<feature type="chain" id="PRO_5012171331" evidence="4">
    <location>
        <begin position="20"/>
        <end position="998"/>
    </location>
</feature>
<dbReference type="PANTHER" id="PTHR45586:SF1">
    <property type="entry name" value="LIPOPOLYSACCHARIDE ASSEMBLY PROTEIN B"/>
    <property type="match status" value="1"/>
</dbReference>
<dbReference type="Pfam" id="PF13174">
    <property type="entry name" value="TPR_6"/>
    <property type="match status" value="2"/>
</dbReference>
<dbReference type="AlphaFoldDB" id="A0A212K771"/>
<dbReference type="EMBL" id="FLUL01000001">
    <property type="protein sequence ID" value="SBW07573.1"/>
    <property type="molecule type" value="Genomic_DNA"/>
</dbReference>
<dbReference type="Gene3D" id="1.25.40.10">
    <property type="entry name" value="Tetratricopeptide repeat domain"/>
    <property type="match status" value="9"/>
</dbReference>
<gene>
    <name evidence="5" type="ORF">KL86DYS2_13188</name>
</gene>
<feature type="repeat" description="TPR" evidence="3">
    <location>
        <begin position="652"/>
        <end position="685"/>
    </location>
</feature>
<feature type="repeat" description="TPR" evidence="3">
    <location>
        <begin position="764"/>
        <end position="797"/>
    </location>
</feature>
<evidence type="ECO:0000256" key="4">
    <source>
        <dbReference type="SAM" id="SignalP"/>
    </source>
</evidence>
<sequence>MRKLLLVITLASGLHLAHAQKSVYTELPGRLFSQGKEMFLNNNYVGCINTLQEFKNQSKDIKLMEEADYMIVSSLFYQGKAGDGTILKDFLDDYPESYHRNQISFFTGSIHFQQKDWNKALHWFSQVDIDYLSVSEQEDYSYRMAYASLQKGDRKEAKNLFGLLSRNSKKYAEPASYYLAYANFQEGEYDQAIATFRKLKSKPEYKENATFFLIQSEFLQGNMNGTISEGQDFISSYPGSKNIGEVYRLLGSSYYRLGNIQNAIRNYEQYRATTSTPFREDMYQLAEAYYQTGAYGNAVEALKDVASTTDKLGQAGQMLLGQSYLKLNDTQNAVMAFEAAARSEFDPSISEGALYNNVMIRNRDGGGAFGEAITASQRFLAQYPNSKYTSAVSGALASTLLSSKNYSTALAAINSIKSPDRQILEAKQIILFQSGVQNFIDKRYDLAANDFNATINMGSYNSEVRNEAYFWRGDIAYRSTDYGSAARDYTAYIGQASPSQNNYPLALYNLAYAQFQDKVYSSALNNFKKYISAERSKQSPNYSDALNRIGDINLYNRNFSEAERYYAQAVSSNPENADYSEFQKAFVLGLQRNYSGKVTALNSMMAKYPNSQYIDDALYEKSRALVMQNKEQEAISVLEKMLKDHPKSNLAQKAGVQLGQLYFNTNNPRKSAEAYKQVIANYPNSEEARTAIESLEAVYKDMNDISSYASYVNSLGKGTILSSNRQDSLTYLAAENIYMKGRKDESKIAFNKYLQAYPNGVFASDTHFYLGDMAFEAKDFDKALTHFNEVINSNNPKYIANALVFASGIEFDRKNYEAAYAAYEHLNMVASNTENKDIAQLGMLRCAYLLKKDNEVVAAASKILQGAKAAPAVANEARFYRGKSYINLKKNDEAATDLQAVVKDTRSAFGAEAQFLLADMYYKWKSYDKAEKQVLAFMKEGTPYQYWMARAVVVLSDAYVAKGDKFSARQYLESLQANYKGGEADIKTMIDERLSALK</sequence>
<reference evidence="5" key="1">
    <citation type="submission" date="2016-04" db="EMBL/GenBank/DDBJ databases">
        <authorList>
            <person name="Evans L.H."/>
            <person name="Alamgir A."/>
            <person name="Owens N."/>
            <person name="Weber N.D."/>
            <person name="Virtaneva K."/>
            <person name="Barbian K."/>
            <person name="Babar A."/>
            <person name="Rosenke K."/>
        </authorList>
    </citation>
    <scope>NUCLEOTIDE SEQUENCE</scope>
    <source>
        <strain evidence="5">86-2</strain>
    </source>
</reference>
<name>A0A212K771_9BACT</name>
<evidence type="ECO:0000256" key="3">
    <source>
        <dbReference type="PROSITE-ProRule" id="PRU00339"/>
    </source>
</evidence>
<evidence type="ECO:0000256" key="1">
    <source>
        <dbReference type="ARBA" id="ARBA00022737"/>
    </source>
</evidence>
<dbReference type="PROSITE" id="PS50005">
    <property type="entry name" value="TPR"/>
    <property type="match status" value="3"/>
</dbReference>
<dbReference type="InterPro" id="IPR051012">
    <property type="entry name" value="CellSynth/LPSAsmb/PSIAsmb"/>
</dbReference>
<dbReference type="SMART" id="SM00028">
    <property type="entry name" value="TPR"/>
    <property type="match status" value="8"/>
</dbReference>
<evidence type="ECO:0000256" key="2">
    <source>
        <dbReference type="ARBA" id="ARBA00022803"/>
    </source>
</evidence>
<dbReference type="InterPro" id="IPR011990">
    <property type="entry name" value="TPR-like_helical_dom_sf"/>
</dbReference>
<dbReference type="RefSeq" id="WP_296951718.1">
    <property type="nucleotide sequence ID" value="NZ_LT599021.1"/>
</dbReference>
<feature type="signal peptide" evidence="4">
    <location>
        <begin position="1"/>
        <end position="19"/>
    </location>
</feature>
<keyword evidence="4" id="KW-0732">Signal</keyword>
<keyword evidence="2 3" id="KW-0802">TPR repeat</keyword>
<dbReference type="PANTHER" id="PTHR45586">
    <property type="entry name" value="TPR REPEAT-CONTAINING PROTEIN PA4667"/>
    <property type="match status" value="1"/>
</dbReference>
<dbReference type="SUPFAM" id="SSF48452">
    <property type="entry name" value="TPR-like"/>
    <property type="match status" value="5"/>
</dbReference>
<dbReference type="Pfam" id="PF12895">
    <property type="entry name" value="ANAPC3"/>
    <property type="match status" value="1"/>
</dbReference>
<keyword evidence="1" id="KW-0677">Repeat</keyword>